<reference evidence="1" key="1">
    <citation type="submission" date="2021-02" db="EMBL/GenBank/DDBJ databases">
        <authorList>
            <person name="Nowell W R."/>
        </authorList>
    </citation>
    <scope>NUCLEOTIDE SEQUENCE</scope>
</reference>
<evidence type="ECO:0000313" key="2">
    <source>
        <dbReference type="Proteomes" id="UP000663852"/>
    </source>
</evidence>
<protein>
    <submittedName>
        <fullName evidence="1">Uncharacterized protein</fullName>
    </submittedName>
</protein>
<dbReference type="EMBL" id="CAJNOJ010000310">
    <property type="protein sequence ID" value="CAF1389686.1"/>
    <property type="molecule type" value="Genomic_DNA"/>
</dbReference>
<gene>
    <name evidence="1" type="ORF">EDS130_LOCUS35396</name>
</gene>
<sequence length="76" mass="8434">MEKKQSIGLFDRFLDVDKHVHHLSKKRELGCNCFSGWSCHNTLYYNAACGCMICGSGPVTVSQGATTASRCDKNLY</sequence>
<evidence type="ECO:0000313" key="1">
    <source>
        <dbReference type="EMBL" id="CAF1389686.1"/>
    </source>
</evidence>
<name>A0A815KDL3_ADIRI</name>
<proteinExistence type="predicted"/>
<dbReference type="Proteomes" id="UP000663852">
    <property type="component" value="Unassembled WGS sequence"/>
</dbReference>
<comment type="caution">
    <text evidence="1">The sequence shown here is derived from an EMBL/GenBank/DDBJ whole genome shotgun (WGS) entry which is preliminary data.</text>
</comment>
<dbReference type="AlphaFoldDB" id="A0A815KDL3"/>
<dbReference type="OrthoDB" id="10036842at2759"/>
<accession>A0A815KDL3</accession>
<organism evidence="1 2">
    <name type="scientific">Adineta ricciae</name>
    <name type="common">Rotifer</name>
    <dbReference type="NCBI Taxonomy" id="249248"/>
    <lineage>
        <taxon>Eukaryota</taxon>
        <taxon>Metazoa</taxon>
        <taxon>Spiralia</taxon>
        <taxon>Gnathifera</taxon>
        <taxon>Rotifera</taxon>
        <taxon>Eurotatoria</taxon>
        <taxon>Bdelloidea</taxon>
        <taxon>Adinetida</taxon>
        <taxon>Adinetidae</taxon>
        <taxon>Adineta</taxon>
    </lineage>
</organism>